<proteinExistence type="predicted"/>
<reference evidence="2" key="1">
    <citation type="submission" date="2014-09" db="EMBL/GenBank/DDBJ databases">
        <authorList>
            <person name="Magalhaes I.L.F."/>
            <person name="Oliveira U."/>
            <person name="Santos F.R."/>
            <person name="Vidigal T.H.D.A."/>
            <person name="Brescovit A.D."/>
            <person name="Santos A.J."/>
        </authorList>
    </citation>
    <scope>NUCLEOTIDE SEQUENCE</scope>
    <source>
        <tissue evidence="2">Shoot tissue taken approximately 20 cm above the soil surface</tissue>
    </source>
</reference>
<accession>A0A0A9HL15</accession>
<keyword evidence="1" id="KW-1133">Transmembrane helix</keyword>
<name>A0A0A9HL15_ARUDO</name>
<evidence type="ECO:0000256" key="1">
    <source>
        <dbReference type="SAM" id="Phobius"/>
    </source>
</evidence>
<protein>
    <submittedName>
        <fullName evidence="2">Uncharacterized protein</fullName>
    </submittedName>
</protein>
<keyword evidence="1" id="KW-0812">Transmembrane</keyword>
<feature type="transmembrane region" description="Helical" evidence="1">
    <location>
        <begin position="12"/>
        <end position="32"/>
    </location>
</feature>
<keyword evidence="1" id="KW-0472">Membrane</keyword>
<dbReference type="EMBL" id="GBRH01160449">
    <property type="protein sequence ID" value="JAE37447.1"/>
    <property type="molecule type" value="Transcribed_RNA"/>
</dbReference>
<organism evidence="2">
    <name type="scientific">Arundo donax</name>
    <name type="common">Giant reed</name>
    <name type="synonym">Donax arundinaceus</name>
    <dbReference type="NCBI Taxonomy" id="35708"/>
    <lineage>
        <taxon>Eukaryota</taxon>
        <taxon>Viridiplantae</taxon>
        <taxon>Streptophyta</taxon>
        <taxon>Embryophyta</taxon>
        <taxon>Tracheophyta</taxon>
        <taxon>Spermatophyta</taxon>
        <taxon>Magnoliopsida</taxon>
        <taxon>Liliopsida</taxon>
        <taxon>Poales</taxon>
        <taxon>Poaceae</taxon>
        <taxon>PACMAD clade</taxon>
        <taxon>Arundinoideae</taxon>
        <taxon>Arundineae</taxon>
        <taxon>Arundo</taxon>
    </lineage>
</organism>
<reference evidence="2" key="2">
    <citation type="journal article" date="2015" name="Data Brief">
        <title>Shoot transcriptome of the giant reed, Arundo donax.</title>
        <authorList>
            <person name="Barrero R.A."/>
            <person name="Guerrero F.D."/>
            <person name="Moolhuijzen P."/>
            <person name="Goolsby J.A."/>
            <person name="Tidwell J."/>
            <person name="Bellgard S.E."/>
            <person name="Bellgard M.I."/>
        </authorList>
    </citation>
    <scope>NUCLEOTIDE SEQUENCE</scope>
    <source>
        <tissue evidence="2">Shoot tissue taken approximately 20 cm above the soil surface</tissue>
    </source>
</reference>
<dbReference type="AlphaFoldDB" id="A0A0A9HL15"/>
<evidence type="ECO:0000313" key="2">
    <source>
        <dbReference type="EMBL" id="JAE37447.1"/>
    </source>
</evidence>
<sequence>MRKDVNISINQLCIKVITGTTGLVIAVMLSLAY</sequence>